<dbReference type="EMBL" id="CP011125">
    <property type="protein sequence ID" value="AKF10718.1"/>
    <property type="molecule type" value="Genomic_DNA"/>
</dbReference>
<gene>
    <name evidence="5" type="ORF">DB32_007867</name>
</gene>
<dbReference type="GO" id="GO:0016491">
    <property type="term" value="F:oxidoreductase activity"/>
    <property type="evidence" value="ECO:0007669"/>
    <property type="project" value="UniProtKB-KW"/>
</dbReference>
<dbReference type="InterPro" id="IPR036291">
    <property type="entry name" value="NAD(P)-bd_dom_sf"/>
</dbReference>
<dbReference type="KEGG" id="samy:DB32_007867"/>
<dbReference type="AlphaFoldDB" id="A0A0F6W992"/>
<dbReference type="PRINTS" id="PR00080">
    <property type="entry name" value="SDRFAMILY"/>
</dbReference>
<keyword evidence="6" id="KW-1185">Reference proteome</keyword>
<dbReference type="PANTHER" id="PTHR43391">
    <property type="entry name" value="RETINOL DEHYDROGENASE-RELATED"/>
    <property type="match status" value="1"/>
</dbReference>
<dbReference type="PRINTS" id="PR00081">
    <property type="entry name" value="GDHRDH"/>
</dbReference>
<dbReference type="STRING" id="927083.DB32_007867"/>
<evidence type="ECO:0000256" key="4">
    <source>
        <dbReference type="RuleBase" id="RU000363"/>
    </source>
</evidence>
<dbReference type="Gene3D" id="3.40.50.720">
    <property type="entry name" value="NAD(P)-binding Rossmann-like Domain"/>
    <property type="match status" value="1"/>
</dbReference>
<dbReference type="SUPFAM" id="SSF51735">
    <property type="entry name" value="NAD(P)-binding Rossmann-fold domains"/>
    <property type="match status" value="1"/>
</dbReference>
<dbReference type="Proteomes" id="UP000034883">
    <property type="component" value="Chromosome"/>
</dbReference>
<keyword evidence="2" id="KW-0521">NADP</keyword>
<organism evidence="5 6">
    <name type="scientific">Sandaracinus amylolyticus</name>
    <dbReference type="NCBI Taxonomy" id="927083"/>
    <lineage>
        <taxon>Bacteria</taxon>
        <taxon>Pseudomonadati</taxon>
        <taxon>Myxococcota</taxon>
        <taxon>Polyangia</taxon>
        <taxon>Polyangiales</taxon>
        <taxon>Sandaracinaceae</taxon>
        <taxon>Sandaracinus</taxon>
    </lineage>
</organism>
<keyword evidence="3" id="KW-0560">Oxidoreductase</keyword>
<evidence type="ECO:0000313" key="6">
    <source>
        <dbReference type="Proteomes" id="UP000034883"/>
    </source>
</evidence>
<accession>A0A0F6W992</accession>
<name>A0A0F6W992_9BACT</name>
<dbReference type="PROSITE" id="PS00061">
    <property type="entry name" value="ADH_SHORT"/>
    <property type="match status" value="1"/>
</dbReference>
<sequence length="288" mass="30531">MGGARGRRLRMTTSKIPSGARSVITGAGSGFGRAVSLALAERGARLLLSDVSKEGLAESVSMARGKGAQIESMIVDVRDAAQIEGMAKRAEEMWGGVDVLVNNAGVAVAGEVGSIPLDDWKWQVDINLWGVIYGCHYFVPKMKAHKSGWILNVASIAGVVSAPMMGPYNVTKAGVIALSETLATELATSGIKVTALCPSFFRTNIHKGSRATGMLTGRTEKLVTQSKWSAEEIAEHALRGLERGQLYVMPQSDAKAMWRLKRALGGGFFGAIGAAAKRGVLDRVMGRD</sequence>
<dbReference type="PANTHER" id="PTHR43391:SF14">
    <property type="entry name" value="DEHYDROGENASE_REDUCTASE SDR FAMILY PROTEIN 7-LIKE"/>
    <property type="match status" value="1"/>
</dbReference>
<proteinExistence type="inferred from homology"/>
<evidence type="ECO:0000313" key="5">
    <source>
        <dbReference type="EMBL" id="AKF10718.1"/>
    </source>
</evidence>
<dbReference type="CDD" id="cd05233">
    <property type="entry name" value="SDR_c"/>
    <property type="match status" value="1"/>
</dbReference>
<protein>
    <submittedName>
        <fullName evidence="5">Oxidoreductase, short chain dehydrogenase/reductase family</fullName>
    </submittedName>
</protein>
<reference evidence="5 6" key="1">
    <citation type="submission" date="2015-03" db="EMBL/GenBank/DDBJ databases">
        <title>Genome assembly of Sandaracinus amylolyticus DSM 53668.</title>
        <authorList>
            <person name="Sharma G."/>
            <person name="Subramanian S."/>
        </authorList>
    </citation>
    <scope>NUCLEOTIDE SEQUENCE [LARGE SCALE GENOMIC DNA]</scope>
    <source>
        <strain evidence="5 6">DSM 53668</strain>
    </source>
</reference>
<dbReference type="InterPro" id="IPR002347">
    <property type="entry name" value="SDR_fam"/>
</dbReference>
<dbReference type="Pfam" id="PF00106">
    <property type="entry name" value="adh_short"/>
    <property type="match status" value="1"/>
</dbReference>
<evidence type="ECO:0000256" key="3">
    <source>
        <dbReference type="ARBA" id="ARBA00023002"/>
    </source>
</evidence>
<comment type="similarity">
    <text evidence="1 4">Belongs to the short-chain dehydrogenases/reductases (SDR) family.</text>
</comment>
<evidence type="ECO:0000256" key="2">
    <source>
        <dbReference type="ARBA" id="ARBA00022857"/>
    </source>
</evidence>
<evidence type="ECO:0000256" key="1">
    <source>
        <dbReference type="ARBA" id="ARBA00006484"/>
    </source>
</evidence>
<dbReference type="InterPro" id="IPR020904">
    <property type="entry name" value="Sc_DH/Rdtase_CS"/>
</dbReference>